<dbReference type="EMBL" id="LWBO01000001">
    <property type="protein sequence ID" value="OQP55137.1"/>
    <property type="molecule type" value="Genomic_DNA"/>
</dbReference>
<keyword evidence="5" id="KW-1185">Reference proteome</keyword>
<dbReference type="RefSeq" id="WP_014222709.1">
    <property type="nucleotide sequence ID" value="NZ_LWBO01000001.1"/>
</dbReference>
<keyword evidence="1" id="KW-0444">Lipid biosynthesis</keyword>
<gene>
    <name evidence="4" type="ORF">A4D02_02120</name>
</gene>
<name>A0ABX3P4P0_9BACT</name>
<evidence type="ECO:0000256" key="2">
    <source>
        <dbReference type="ARBA" id="ARBA00022801"/>
    </source>
</evidence>
<dbReference type="Proteomes" id="UP000192277">
    <property type="component" value="Unassembled WGS sequence"/>
</dbReference>
<evidence type="ECO:0000313" key="4">
    <source>
        <dbReference type="EMBL" id="OQP55137.1"/>
    </source>
</evidence>
<dbReference type="PIRSF" id="PIRSF011489">
    <property type="entry name" value="DUF479"/>
    <property type="match status" value="1"/>
</dbReference>
<dbReference type="PANTHER" id="PTHR38764">
    <property type="entry name" value="ACYL CARRIER PROTEIN PHOSPHODIESTERASE"/>
    <property type="match status" value="1"/>
</dbReference>
<sequence length="195" mass="23051">MNYLAHAYLSFNQPAILAGNLFSDFVKGKQVNLYPEEVRKGILLHRAIDFFTDEHAATREAKNIFKSHYRLYSSAFIDVSYDHFLANDSQQFTDSSSLSEFSQQVYSSLDKYVDVSPEPFKKLFPYMKRHDWLYNYRTRQGIERSFEGVVHRAAYLTDSQTAFKLFEENYNKLQQYYIDFFPSLHRFAFDTLQGM</sequence>
<reference evidence="4 5" key="1">
    <citation type="submission" date="2016-04" db="EMBL/GenBank/DDBJ databases">
        <authorList>
            <person name="Chen L."/>
            <person name="Zhuang W."/>
            <person name="Wang G."/>
        </authorList>
    </citation>
    <scope>NUCLEOTIDE SEQUENCE [LARGE SCALE GENOMIC DNA]</scope>
    <source>
        <strain evidence="5">GR20</strain>
    </source>
</reference>
<dbReference type="InterPro" id="IPR007431">
    <property type="entry name" value="ACP_PD"/>
</dbReference>
<organism evidence="4 5">
    <name type="scientific">Niastella koreensis</name>
    <dbReference type="NCBI Taxonomy" id="354356"/>
    <lineage>
        <taxon>Bacteria</taxon>
        <taxon>Pseudomonadati</taxon>
        <taxon>Bacteroidota</taxon>
        <taxon>Chitinophagia</taxon>
        <taxon>Chitinophagales</taxon>
        <taxon>Chitinophagaceae</taxon>
        <taxon>Niastella</taxon>
    </lineage>
</organism>
<comment type="caution">
    <text evidence="4">The sequence shown here is derived from an EMBL/GenBank/DDBJ whole genome shotgun (WGS) entry which is preliminary data.</text>
</comment>
<accession>A0ABX3P4P0</accession>
<evidence type="ECO:0000256" key="1">
    <source>
        <dbReference type="ARBA" id="ARBA00022516"/>
    </source>
</evidence>
<keyword evidence="2" id="KW-0378">Hydrolase</keyword>
<evidence type="ECO:0000256" key="3">
    <source>
        <dbReference type="ARBA" id="ARBA00023098"/>
    </source>
</evidence>
<proteinExistence type="predicted"/>
<dbReference type="PANTHER" id="PTHR38764:SF1">
    <property type="entry name" value="ACYL CARRIER PROTEIN PHOSPHODIESTERASE"/>
    <property type="match status" value="1"/>
</dbReference>
<protein>
    <submittedName>
        <fullName evidence="4">ACP phosphodiesterase</fullName>
    </submittedName>
</protein>
<keyword evidence="3" id="KW-0443">Lipid metabolism</keyword>
<dbReference type="Pfam" id="PF04336">
    <property type="entry name" value="ACP_PD"/>
    <property type="match status" value="1"/>
</dbReference>
<evidence type="ECO:0000313" key="5">
    <source>
        <dbReference type="Proteomes" id="UP000192277"/>
    </source>
</evidence>